<dbReference type="RefSeq" id="WP_145190643.1">
    <property type="nucleotide sequence ID" value="NZ_CP036266.1"/>
</dbReference>
<name>A0A517PVH0_9PLAN</name>
<gene>
    <name evidence="1" type="ORF">HG66A1_51720</name>
</gene>
<accession>A0A5A8BQE9</accession>
<dbReference type="Proteomes" id="UP000320421">
    <property type="component" value="Chromosome"/>
</dbReference>
<protein>
    <submittedName>
        <fullName evidence="1">Uncharacterized protein</fullName>
    </submittedName>
</protein>
<dbReference type="OrthoDB" id="287280at2"/>
<proteinExistence type="predicted"/>
<reference evidence="1 2" key="1">
    <citation type="submission" date="2019-02" db="EMBL/GenBank/DDBJ databases">
        <title>Deep-cultivation of Planctomycetes and their phenomic and genomic characterization uncovers novel biology.</title>
        <authorList>
            <person name="Wiegand S."/>
            <person name="Jogler M."/>
            <person name="Boedeker C."/>
            <person name="Pinto D."/>
            <person name="Vollmers J."/>
            <person name="Rivas-Marin E."/>
            <person name="Kohn T."/>
            <person name="Peeters S.H."/>
            <person name="Heuer A."/>
            <person name="Rast P."/>
            <person name="Oberbeckmann S."/>
            <person name="Bunk B."/>
            <person name="Jeske O."/>
            <person name="Meyerdierks A."/>
            <person name="Storesund J.E."/>
            <person name="Kallscheuer N."/>
            <person name="Luecker S."/>
            <person name="Lage O.M."/>
            <person name="Pohl T."/>
            <person name="Merkel B.J."/>
            <person name="Hornburger P."/>
            <person name="Mueller R.-W."/>
            <person name="Bruemmer F."/>
            <person name="Labrenz M."/>
            <person name="Spormann A.M."/>
            <person name="Op den Camp H."/>
            <person name="Overmann J."/>
            <person name="Amann R."/>
            <person name="Jetten M.S.M."/>
            <person name="Mascher T."/>
            <person name="Medema M.H."/>
            <person name="Devos D.P."/>
            <person name="Kaster A.-K."/>
            <person name="Ovreas L."/>
            <person name="Rohde M."/>
            <person name="Galperin M.Y."/>
            <person name="Jogler C."/>
        </authorList>
    </citation>
    <scope>NUCLEOTIDE SEQUENCE [LARGE SCALE GENOMIC DNA]</scope>
    <source>
        <strain evidence="1 2">HG66A1</strain>
    </source>
</reference>
<evidence type="ECO:0000313" key="2">
    <source>
        <dbReference type="Proteomes" id="UP000320421"/>
    </source>
</evidence>
<sequence length="111" mass="12822">MKVSDLLERYQWEKIPDSQGRFTLNQSKSLLSVEELIGSEDVEIKQHPSAHPQEIIHIVELEDGGLISYQRQDATFIHTLNSENMFKRKQWELGIISFSPRQMPPEASDSL</sequence>
<dbReference type="AlphaFoldDB" id="A0A517PVH0"/>
<evidence type="ECO:0000313" key="1">
    <source>
        <dbReference type="EMBL" id="QDT23355.1"/>
    </source>
</evidence>
<organism evidence="1 2">
    <name type="scientific">Gimesia chilikensis</name>
    <dbReference type="NCBI Taxonomy" id="2605989"/>
    <lineage>
        <taxon>Bacteria</taxon>
        <taxon>Pseudomonadati</taxon>
        <taxon>Planctomycetota</taxon>
        <taxon>Planctomycetia</taxon>
        <taxon>Planctomycetales</taxon>
        <taxon>Planctomycetaceae</taxon>
        <taxon>Gimesia</taxon>
    </lineage>
</organism>
<accession>A0A517PVH0</accession>
<dbReference type="EMBL" id="CP036266">
    <property type="protein sequence ID" value="QDT23355.1"/>
    <property type="molecule type" value="Genomic_DNA"/>
</dbReference>
<keyword evidence="2" id="KW-1185">Reference proteome</keyword>